<sequence>MFYVRTFIALDFDDDLKKVLSNIQNKIKINSFKGSWVDNENFHLTLKFLGEIDEKQREIIGNILKSISQKNFAISLRLDELGYFNKRKDQYGVIWVGIKGEIDKLNKIYDIIEEDMEPLGFKKEKRPFRPHITLGRRIVLDKNIDQERFLKDIDVNYKFLLDKLVLMRSEKIMGKRKYTPIQAYRLIDNHR</sequence>
<feature type="domain" description="Phosphoesterase HXTX" evidence="3">
    <location>
        <begin position="101"/>
        <end position="170"/>
    </location>
</feature>
<dbReference type="Gene3D" id="3.90.1140.10">
    <property type="entry name" value="Cyclic phosphodiesterase"/>
    <property type="match status" value="1"/>
</dbReference>
<dbReference type="InterPro" id="IPR009097">
    <property type="entry name" value="Cyclic_Pdiesterase"/>
</dbReference>
<dbReference type="InterPro" id="IPR004175">
    <property type="entry name" value="RNA_CPDase"/>
</dbReference>
<proteinExistence type="inferred from homology"/>
<dbReference type="GO" id="GO:0004113">
    <property type="term" value="F:2',3'-cyclic-nucleotide 3'-phosphodiesterase activity"/>
    <property type="evidence" value="ECO:0007669"/>
    <property type="project" value="InterPro"/>
</dbReference>
<feature type="short sequence motif" description="HXTX 2" evidence="2">
    <location>
        <begin position="131"/>
        <end position="134"/>
    </location>
</feature>
<dbReference type="AlphaFoldDB" id="A0A4R3KUM8"/>
<reference evidence="4 5" key="1">
    <citation type="submission" date="2019-03" db="EMBL/GenBank/DDBJ databases">
        <title>Genomic Encyclopedia of Type Strains, Phase IV (KMG-IV): sequencing the most valuable type-strain genomes for metagenomic binning, comparative biology and taxonomic classification.</title>
        <authorList>
            <person name="Goeker M."/>
        </authorList>
    </citation>
    <scope>NUCLEOTIDE SEQUENCE [LARGE SCALE GENOMIC DNA]</scope>
    <source>
        <strain evidence="4 5">DSM 26752</strain>
    </source>
</reference>
<keyword evidence="4" id="KW-0436">Ligase</keyword>
<evidence type="ECO:0000313" key="5">
    <source>
        <dbReference type="Proteomes" id="UP000294567"/>
    </source>
</evidence>
<dbReference type="PANTHER" id="PTHR35561">
    <property type="entry name" value="RNA 2',3'-CYCLIC PHOSPHODIESTERASE"/>
    <property type="match status" value="1"/>
</dbReference>
<evidence type="ECO:0000256" key="2">
    <source>
        <dbReference type="HAMAP-Rule" id="MF_01940"/>
    </source>
</evidence>
<dbReference type="EC" id="3.1.4.58" evidence="2"/>
<keyword evidence="5" id="KW-1185">Reference proteome</keyword>
<keyword evidence="1 2" id="KW-0378">Hydrolase</keyword>
<dbReference type="EMBL" id="SMAE01000011">
    <property type="protein sequence ID" value="TCS87505.1"/>
    <property type="molecule type" value="Genomic_DNA"/>
</dbReference>
<comment type="caution">
    <text evidence="4">The sequence shown here is derived from an EMBL/GenBank/DDBJ whole genome shotgun (WGS) entry which is preliminary data.</text>
</comment>
<feature type="short sequence motif" description="HXTX 1" evidence="2">
    <location>
        <begin position="43"/>
        <end position="46"/>
    </location>
</feature>
<organism evidence="4 5">
    <name type="scientific">Keratinibaculum paraultunense</name>
    <dbReference type="NCBI Taxonomy" id="1278232"/>
    <lineage>
        <taxon>Bacteria</taxon>
        <taxon>Bacillati</taxon>
        <taxon>Bacillota</taxon>
        <taxon>Tissierellia</taxon>
        <taxon>Tissierellales</taxon>
        <taxon>Tepidimicrobiaceae</taxon>
        <taxon>Keratinibaculum</taxon>
    </lineage>
</organism>
<accession>A0A4R3KUM8</accession>
<dbReference type="SUPFAM" id="SSF55144">
    <property type="entry name" value="LigT-like"/>
    <property type="match status" value="1"/>
</dbReference>
<comment type="similarity">
    <text evidence="2">Belongs to the 2H phosphoesterase superfamily. ThpR family.</text>
</comment>
<gene>
    <name evidence="4" type="ORF">EDD65_11168</name>
</gene>
<evidence type="ECO:0000259" key="3">
    <source>
        <dbReference type="Pfam" id="PF02834"/>
    </source>
</evidence>
<dbReference type="PANTHER" id="PTHR35561:SF1">
    <property type="entry name" value="RNA 2',3'-CYCLIC PHOSPHODIESTERASE"/>
    <property type="match status" value="1"/>
</dbReference>
<comment type="function">
    <text evidence="2">Hydrolyzes RNA 2',3'-cyclic phosphodiester to an RNA 2'-phosphomonoester.</text>
</comment>
<evidence type="ECO:0000256" key="1">
    <source>
        <dbReference type="ARBA" id="ARBA00022801"/>
    </source>
</evidence>
<dbReference type="GO" id="GO:0008664">
    <property type="term" value="F:RNA 2',3'-cyclic 3'-phosphodiesterase activity"/>
    <property type="evidence" value="ECO:0007669"/>
    <property type="project" value="UniProtKB-EC"/>
</dbReference>
<evidence type="ECO:0000313" key="4">
    <source>
        <dbReference type="EMBL" id="TCS87505.1"/>
    </source>
</evidence>
<dbReference type="Proteomes" id="UP000294567">
    <property type="component" value="Unassembled WGS sequence"/>
</dbReference>
<feature type="active site" description="Proton donor" evidence="2">
    <location>
        <position position="43"/>
    </location>
</feature>
<feature type="active site" description="Proton acceptor" evidence="2">
    <location>
        <position position="131"/>
    </location>
</feature>
<dbReference type="Pfam" id="PF02834">
    <property type="entry name" value="LigT_PEase"/>
    <property type="match status" value="2"/>
</dbReference>
<name>A0A4R3KUM8_9FIRM</name>
<dbReference type="InterPro" id="IPR014051">
    <property type="entry name" value="Phosphoesterase_HXTX"/>
</dbReference>
<dbReference type="NCBIfam" id="TIGR02258">
    <property type="entry name" value="2_5_ligase"/>
    <property type="match status" value="1"/>
</dbReference>
<comment type="catalytic activity">
    <reaction evidence="2">
        <text>a 3'-end 2',3'-cyclophospho-ribonucleotide-RNA + H2O = a 3'-end 2'-phospho-ribonucleotide-RNA + H(+)</text>
        <dbReference type="Rhea" id="RHEA:11828"/>
        <dbReference type="Rhea" id="RHEA-COMP:10464"/>
        <dbReference type="Rhea" id="RHEA-COMP:17353"/>
        <dbReference type="ChEBI" id="CHEBI:15377"/>
        <dbReference type="ChEBI" id="CHEBI:15378"/>
        <dbReference type="ChEBI" id="CHEBI:83064"/>
        <dbReference type="ChEBI" id="CHEBI:173113"/>
        <dbReference type="EC" id="3.1.4.58"/>
    </reaction>
</comment>
<dbReference type="GO" id="GO:0016874">
    <property type="term" value="F:ligase activity"/>
    <property type="evidence" value="ECO:0007669"/>
    <property type="project" value="UniProtKB-KW"/>
</dbReference>
<protein>
    <recommendedName>
        <fullName evidence="2">RNA 2',3'-cyclic phosphodiesterase</fullName>
        <shortName evidence="2">RNA 2',3'-CPDase</shortName>
        <ecNumber evidence="2">3.1.4.58</ecNumber>
    </recommendedName>
</protein>
<dbReference type="HAMAP" id="MF_01940">
    <property type="entry name" value="RNA_CPDase"/>
    <property type="match status" value="1"/>
</dbReference>
<feature type="domain" description="Phosphoesterase HXTX" evidence="3">
    <location>
        <begin position="13"/>
        <end position="95"/>
    </location>
</feature>